<comment type="caution">
    <text evidence="1">The sequence shown here is derived from an EMBL/GenBank/DDBJ whole genome shotgun (WGS) entry which is preliminary data.</text>
</comment>
<gene>
    <name evidence="1" type="ORF">AK812_SmicGene31873</name>
</gene>
<keyword evidence="2" id="KW-1185">Reference proteome</keyword>
<evidence type="ECO:0000313" key="1">
    <source>
        <dbReference type="EMBL" id="OLP86972.1"/>
    </source>
</evidence>
<sequence length="73" mass="8250">MPSGLCAMPDSECEGEDGLLDVLFCDPCRRTDIVEFCKAGGDDMPYGHIPLNHKERGRFQFEERSFYQSSDEA</sequence>
<dbReference type="Proteomes" id="UP000186817">
    <property type="component" value="Unassembled WGS sequence"/>
</dbReference>
<evidence type="ECO:0000313" key="2">
    <source>
        <dbReference type="Proteomes" id="UP000186817"/>
    </source>
</evidence>
<reference evidence="1 2" key="1">
    <citation type="submission" date="2016-02" db="EMBL/GenBank/DDBJ databases">
        <title>Genome analysis of coral dinoflagellate symbionts highlights evolutionary adaptations to a symbiotic lifestyle.</title>
        <authorList>
            <person name="Aranda M."/>
            <person name="Li Y."/>
            <person name="Liew Y.J."/>
            <person name="Baumgarten S."/>
            <person name="Simakov O."/>
            <person name="Wilson M."/>
            <person name="Piel J."/>
            <person name="Ashoor H."/>
            <person name="Bougouffa S."/>
            <person name="Bajic V.B."/>
            <person name="Ryu T."/>
            <person name="Ravasi T."/>
            <person name="Bayer T."/>
            <person name="Micklem G."/>
            <person name="Kim H."/>
            <person name="Bhak J."/>
            <person name="Lajeunesse T.C."/>
            <person name="Voolstra C.R."/>
        </authorList>
    </citation>
    <scope>NUCLEOTIDE SEQUENCE [LARGE SCALE GENOMIC DNA]</scope>
    <source>
        <strain evidence="1 2">CCMP2467</strain>
    </source>
</reference>
<protein>
    <submittedName>
        <fullName evidence="1">Uncharacterized protein</fullName>
    </submittedName>
</protein>
<dbReference type="AlphaFoldDB" id="A0A1Q9CVL6"/>
<name>A0A1Q9CVL6_SYMMI</name>
<organism evidence="1 2">
    <name type="scientific">Symbiodinium microadriaticum</name>
    <name type="common">Dinoflagellate</name>
    <name type="synonym">Zooxanthella microadriatica</name>
    <dbReference type="NCBI Taxonomy" id="2951"/>
    <lineage>
        <taxon>Eukaryota</taxon>
        <taxon>Sar</taxon>
        <taxon>Alveolata</taxon>
        <taxon>Dinophyceae</taxon>
        <taxon>Suessiales</taxon>
        <taxon>Symbiodiniaceae</taxon>
        <taxon>Symbiodinium</taxon>
    </lineage>
</organism>
<proteinExistence type="predicted"/>
<dbReference type="EMBL" id="LSRX01000889">
    <property type="protein sequence ID" value="OLP86972.1"/>
    <property type="molecule type" value="Genomic_DNA"/>
</dbReference>
<accession>A0A1Q9CVL6</accession>